<dbReference type="OrthoDB" id="7801725at2"/>
<organism evidence="2 3">
    <name type="scientific">Methylobacterium nodulans (strain LMG 21967 / CNCM I-2342 / ORS 2060)</name>
    <dbReference type="NCBI Taxonomy" id="460265"/>
    <lineage>
        <taxon>Bacteria</taxon>
        <taxon>Pseudomonadati</taxon>
        <taxon>Pseudomonadota</taxon>
        <taxon>Alphaproteobacteria</taxon>
        <taxon>Hyphomicrobiales</taxon>
        <taxon>Methylobacteriaceae</taxon>
        <taxon>Methylobacterium</taxon>
    </lineage>
</organism>
<dbReference type="Proteomes" id="UP000008207">
    <property type="component" value="Chromosome"/>
</dbReference>
<dbReference type="SUPFAM" id="SSF52980">
    <property type="entry name" value="Restriction endonuclease-like"/>
    <property type="match status" value="1"/>
</dbReference>
<keyword evidence="3" id="KW-1185">Reference proteome</keyword>
<gene>
    <name evidence="2" type="ordered locus">Mnod_2639</name>
</gene>
<proteinExistence type="predicted"/>
<dbReference type="EMBL" id="CP001349">
    <property type="protein sequence ID" value="ACL57602.1"/>
    <property type="molecule type" value="Genomic_DNA"/>
</dbReference>
<name>B8IE56_METNO</name>
<dbReference type="GO" id="GO:0004519">
    <property type="term" value="F:endonuclease activity"/>
    <property type="evidence" value="ECO:0007669"/>
    <property type="project" value="UniProtKB-KW"/>
</dbReference>
<reference evidence="2 3" key="1">
    <citation type="submission" date="2009-01" db="EMBL/GenBank/DDBJ databases">
        <title>Complete sequence of chromosome of Methylobacterium nodulans ORS 2060.</title>
        <authorList>
            <consortium name="US DOE Joint Genome Institute"/>
            <person name="Lucas S."/>
            <person name="Copeland A."/>
            <person name="Lapidus A."/>
            <person name="Glavina del Rio T."/>
            <person name="Dalin E."/>
            <person name="Tice H."/>
            <person name="Bruce D."/>
            <person name="Goodwin L."/>
            <person name="Pitluck S."/>
            <person name="Sims D."/>
            <person name="Brettin T."/>
            <person name="Detter J.C."/>
            <person name="Han C."/>
            <person name="Larimer F."/>
            <person name="Land M."/>
            <person name="Hauser L."/>
            <person name="Kyrpides N."/>
            <person name="Ivanova N."/>
            <person name="Marx C.J."/>
            <person name="Richardson P."/>
        </authorList>
    </citation>
    <scope>NUCLEOTIDE SEQUENCE [LARGE SCALE GENOMIC DNA]</scope>
    <source>
        <strain evidence="3">LMG 21967 / CNCM I-2342 / ORS 2060</strain>
    </source>
</reference>
<keyword evidence="2" id="KW-0255">Endonuclease</keyword>
<evidence type="ECO:0000259" key="1">
    <source>
        <dbReference type="Pfam" id="PF09588"/>
    </source>
</evidence>
<dbReference type="RefSeq" id="WP_015929281.1">
    <property type="nucleotide sequence ID" value="NC_011894.1"/>
</dbReference>
<evidence type="ECO:0000313" key="2">
    <source>
        <dbReference type="EMBL" id="ACL57602.1"/>
    </source>
</evidence>
<dbReference type="Gene3D" id="3.90.320.10">
    <property type="match status" value="1"/>
</dbReference>
<keyword evidence="2" id="KW-0378">Hydrolase</keyword>
<keyword evidence="2" id="KW-0540">Nuclease</keyword>
<dbReference type="eggNOG" id="COG5377">
    <property type="taxonomic scope" value="Bacteria"/>
</dbReference>
<feature type="domain" description="YqaJ viral recombinase" evidence="1">
    <location>
        <begin position="17"/>
        <end position="141"/>
    </location>
</feature>
<dbReference type="InterPro" id="IPR019080">
    <property type="entry name" value="YqaJ_viral_recombinase"/>
</dbReference>
<dbReference type="InterPro" id="IPR011335">
    <property type="entry name" value="Restrct_endonuc-II-like"/>
</dbReference>
<dbReference type="AlphaFoldDB" id="B8IE56"/>
<evidence type="ECO:0000313" key="3">
    <source>
        <dbReference type="Proteomes" id="UP000008207"/>
    </source>
</evidence>
<sequence length="316" mass="34144">MKIERHRINPAKDRAGWLALRAQDITASVAGAILGVHEYTTRFELHALKAGHLSEDPTETPAMRRGRLLEDDALQILAEDRPGWKVTPANNVYLRAPELRIGCTPDAYAVDPTRPGRGVIQVKTTSDIVSRHKWRTESGEVELPLWIAVQAIVEAKLTKASWAAVALLVVGHGLDLHVVEIPLHVGIWDRLVQEVGTFWQGVADGVPPPADYSRDGDALAALYPPDDGLPVLDLSGDNRAPALIDERAAAAAAIRAAQETKKALDAELVEKLAGHTQATLGDGRVVVRKMIARAAYAVAATSFPQISIRNPRKAAA</sequence>
<dbReference type="STRING" id="460265.Mnod_2639"/>
<dbReference type="KEGG" id="mno:Mnod_2639"/>
<dbReference type="HOGENOM" id="CLU_879428_0_0_5"/>
<dbReference type="Pfam" id="PF09588">
    <property type="entry name" value="YqaJ"/>
    <property type="match status" value="1"/>
</dbReference>
<dbReference type="InterPro" id="IPR011604">
    <property type="entry name" value="PDDEXK-like_dom_sf"/>
</dbReference>
<protein>
    <submittedName>
        <fullName evidence="2">Phage-related protein endonuclease-like protein</fullName>
    </submittedName>
</protein>
<accession>B8IE56</accession>